<proteinExistence type="predicted"/>
<dbReference type="OrthoDB" id="6078616at2"/>
<gene>
    <name evidence="1" type="ORF">MED297_10366</name>
</gene>
<comment type="caution">
    <text evidence="1">The sequence shown here is derived from an EMBL/GenBank/DDBJ whole genome shotgun (WGS) entry which is preliminary data.</text>
</comment>
<name>A4BAF1_9GAMM</name>
<evidence type="ECO:0000313" key="2">
    <source>
        <dbReference type="Proteomes" id="UP000005953"/>
    </source>
</evidence>
<evidence type="ECO:0000313" key="1">
    <source>
        <dbReference type="EMBL" id="EAR10907.1"/>
    </source>
</evidence>
<accession>A4BAF1</accession>
<reference evidence="1 2" key="1">
    <citation type="submission" date="2006-02" db="EMBL/GenBank/DDBJ databases">
        <authorList>
            <person name="Pinhassi J."/>
            <person name="Pedros-Alio C."/>
            <person name="Ferriera S."/>
            <person name="Johnson J."/>
            <person name="Kravitz S."/>
            <person name="Halpern A."/>
            <person name="Remington K."/>
            <person name="Beeson K."/>
            <person name="Tran B."/>
            <person name="Rogers Y.-H."/>
            <person name="Friedman R."/>
            <person name="Venter J.C."/>
        </authorList>
    </citation>
    <scope>NUCLEOTIDE SEQUENCE [LARGE SCALE GENOMIC DNA]</scope>
    <source>
        <strain evidence="1 2">MED297</strain>
    </source>
</reference>
<protein>
    <submittedName>
        <fullName evidence="1">Uncharacterized protein</fullName>
    </submittedName>
</protein>
<sequence length="67" mass="7456">MSAVKSNVIRLYDVKPELALEHLKRSTGLDFDELPENLADRVEKTSGHQPVPPVLTDIVDEPVFSKA</sequence>
<keyword evidence="2" id="KW-1185">Reference proteome</keyword>
<organism evidence="1 2">
    <name type="scientific">Reinekea blandensis MED297</name>
    <dbReference type="NCBI Taxonomy" id="314283"/>
    <lineage>
        <taxon>Bacteria</taxon>
        <taxon>Pseudomonadati</taxon>
        <taxon>Pseudomonadota</taxon>
        <taxon>Gammaproteobacteria</taxon>
        <taxon>Oceanospirillales</taxon>
        <taxon>Saccharospirillaceae</taxon>
        <taxon>Reinekea</taxon>
    </lineage>
</organism>
<dbReference type="RefSeq" id="WP_008041481.1">
    <property type="nucleotide sequence ID" value="NZ_CH724149.1"/>
</dbReference>
<dbReference type="HOGENOM" id="CLU_2809406_0_0_6"/>
<dbReference type="EMBL" id="AAOE01000002">
    <property type="protein sequence ID" value="EAR10907.1"/>
    <property type="molecule type" value="Genomic_DNA"/>
</dbReference>
<dbReference type="AlphaFoldDB" id="A4BAF1"/>
<dbReference type="Proteomes" id="UP000005953">
    <property type="component" value="Unassembled WGS sequence"/>
</dbReference>